<reference evidence="2 3" key="1">
    <citation type="submission" date="2021-06" db="EMBL/GenBank/DDBJ databases">
        <title>Clostridia strains as spoilage organisms.</title>
        <authorList>
            <person name="Wambui J."/>
            <person name="Stephan R."/>
            <person name="Stevens M.J.A."/>
        </authorList>
    </citation>
    <scope>NUCLEOTIDE SEQUENCE [LARGE SCALE GENOMIC DNA]</scope>
    <source>
        <strain evidence="2 3">DSM 14204</strain>
    </source>
</reference>
<gene>
    <name evidence="2" type="ORF">KPL37_11290</name>
</gene>
<name>A0ABS6BWH0_9CLOT</name>
<keyword evidence="3" id="KW-1185">Reference proteome</keyword>
<dbReference type="Pfam" id="PF01814">
    <property type="entry name" value="Hemerythrin"/>
    <property type="match status" value="1"/>
</dbReference>
<dbReference type="PANTHER" id="PTHR39966:SF1">
    <property type="entry name" value="HEMERYTHRIN-LIKE DOMAIN-CONTAINING PROTEIN"/>
    <property type="match status" value="1"/>
</dbReference>
<dbReference type="RefSeq" id="WP_216149384.1">
    <property type="nucleotide sequence ID" value="NZ_JAHLDV010000024.1"/>
</dbReference>
<dbReference type="CDD" id="cd12108">
    <property type="entry name" value="Hr-like"/>
    <property type="match status" value="1"/>
</dbReference>
<proteinExistence type="predicted"/>
<protein>
    <submittedName>
        <fullName evidence="2">Hemerythrin domain-containing protein</fullName>
    </submittedName>
</protein>
<organism evidence="2 3">
    <name type="scientific">Clostridium frigoris</name>
    <dbReference type="NCBI Taxonomy" id="205327"/>
    <lineage>
        <taxon>Bacteria</taxon>
        <taxon>Bacillati</taxon>
        <taxon>Bacillota</taxon>
        <taxon>Clostridia</taxon>
        <taxon>Eubacteriales</taxon>
        <taxon>Clostridiaceae</taxon>
        <taxon>Clostridium</taxon>
    </lineage>
</organism>
<evidence type="ECO:0000313" key="3">
    <source>
        <dbReference type="Proteomes" id="UP000776252"/>
    </source>
</evidence>
<sequence>MDAIDLMMEEHKYISRGLKVFRKLSIDILNTNTVDFASYEKMILFVRNYADKHHHNKEEVVLFKKMETQLGEKMVKGPLSGMYIEHDLGRQHITLLEEALVRVKNGDLDSQVDIIANSICYSDLLTRHIDKEDKLIYTFARRVLSKADIEDINISCENLESLATEKQLQKKYIDALEMLEMKYGLI</sequence>
<comment type="caution">
    <text evidence="2">The sequence shown here is derived from an EMBL/GenBank/DDBJ whole genome shotgun (WGS) entry which is preliminary data.</text>
</comment>
<feature type="domain" description="Hemerythrin-like" evidence="1">
    <location>
        <begin position="3"/>
        <end position="139"/>
    </location>
</feature>
<dbReference type="EMBL" id="JAHLDV010000024">
    <property type="protein sequence ID" value="MBU3160332.1"/>
    <property type="molecule type" value="Genomic_DNA"/>
</dbReference>
<dbReference type="PANTHER" id="PTHR39966">
    <property type="entry name" value="BLL2471 PROTEIN-RELATED"/>
    <property type="match status" value="1"/>
</dbReference>
<accession>A0ABS6BWH0</accession>
<dbReference type="InterPro" id="IPR012312">
    <property type="entry name" value="Hemerythrin-like"/>
</dbReference>
<evidence type="ECO:0000313" key="2">
    <source>
        <dbReference type="EMBL" id="MBU3160332.1"/>
    </source>
</evidence>
<dbReference type="Proteomes" id="UP000776252">
    <property type="component" value="Unassembled WGS sequence"/>
</dbReference>
<evidence type="ECO:0000259" key="1">
    <source>
        <dbReference type="Pfam" id="PF01814"/>
    </source>
</evidence>